<dbReference type="Proteomes" id="UP000308705">
    <property type="component" value="Unassembled WGS sequence"/>
</dbReference>
<dbReference type="AlphaFoldDB" id="A0A4V5UZE9"/>
<accession>A0A4V5UZE9</accession>
<organism evidence="1 2">
    <name type="scientific">Herbidospora galbida</name>
    <dbReference type="NCBI Taxonomy" id="2575442"/>
    <lineage>
        <taxon>Bacteria</taxon>
        <taxon>Bacillati</taxon>
        <taxon>Actinomycetota</taxon>
        <taxon>Actinomycetes</taxon>
        <taxon>Streptosporangiales</taxon>
        <taxon>Streptosporangiaceae</taxon>
        <taxon>Herbidospora</taxon>
    </lineage>
</organism>
<sequence length="62" mass="7188">MAEVPVEELEQSADDLVRYAYHELQRLGRSEVEARAFSSWYGRAFGTLPPEEWLYPAEIVQT</sequence>
<name>A0A4V5UZE9_9ACTN</name>
<evidence type="ECO:0000313" key="2">
    <source>
        <dbReference type="Proteomes" id="UP000308705"/>
    </source>
</evidence>
<reference evidence="1 2" key="1">
    <citation type="submission" date="2019-04" db="EMBL/GenBank/DDBJ databases">
        <title>Herbidospora sp. NEAU-GS14.nov., a novel actinomycete isolated from soil.</title>
        <authorList>
            <person name="Han L."/>
        </authorList>
    </citation>
    <scope>NUCLEOTIDE SEQUENCE [LARGE SCALE GENOMIC DNA]</scope>
    <source>
        <strain evidence="1 2">NEAU-GS14</strain>
    </source>
</reference>
<gene>
    <name evidence="1" type="ORF">FDA94_13750</name>
</gene>
<dbReference type="EMBL" id="SZQA01000011">
    <property type="protein sequence ID" value="TKK88363.1"/>
    <property type="molecule type" value="Genomic_DNA"/>
</dbReference>
<dbReference type="RefSeq" id="WP_137247449.1">
    <property type="nucleotide sequence ID" value="NZ_SZQA01000011.1"/>
</dbReference>
<keyword evidence="2" id="KW-1185">Reference proteome</keyword>
<comment type="caution">
    <text evidence="1">The sequence shown here is derived from an EMBL/GenBank/DDBJ whole genome shotgun (WGS) entry which is preliminary data.</text>
</comment>
<evidence type="ECO:0000313" key="1">
    <source>
        <dbReference type="EMBL" id="TKK88363.1"/>
    </source>
</evidence>
<protein>
    <submittedName>
        <fullName evidence="1">Uncharacterized protein</fullName>
    </submittedName>
</protein>
<proteinExistence type="predicted"/>